<sequence>MKNSETLRNTLRQIDHKPYPNYKRLKGQYSFDNYILSIDHVQGDPFAAPSKLSICVSGEIAQFPPELYRLKVQKIALEDYLLRTVSHHLKEISFQARGSGKSGLLDITKPGQEILERSSSNIDPANGNVTIHFEAGFPAFGRTINSGELEYMIFDLLPPAVNQSLYYQNLDAESLKRTANLAEDQEFIRTSLRERHLVAFVSNGSILPRETGISDIPMQSPPAVLFKSPETMEIELNLPNNGQIKGMGIPVGVTLIVGGGYHGKSTLLEALQLGVYNHIANDGRTFVITDETAVKIRSEDGRFIKNVDISMFINGLPNGKDTVHFTTDDASGSTSQAAGVIEAIEAGTRLLLIDEDTSATNFMVRDELMERVVARSQEPITPYIQRIRELYEKYGVSSIVVAGSSGSFFHVADLVVQMNQYQPYEITQLAKTEANNFPLNNIGPPEISPSFDRVFFKNKDFNRNDRFKIKVMGTNILSINRDEIDLKYVEQIVDSEQALMLALIVKYVELYILDGKKTLKQAVDIVEKNINEKGFNWLYDDFNRNSRLAVPRRFEIFACLNRFRKL</sequence>
<dbReference type="Proteomes" id="UP001470230">
    <property type="component" value="Unassembled WGS sequence"/>
</dbReference>
<dbReference type="InterPro" id="IPR019195">
    <property type="entry name" value="ABC_ATPase_put"/>
</dbReference>
<evidence type="ECO:0000259" key="2">
    <source>
        <dbReference type="Pfam" id="PF20446"/>
    </source>
</evidence>
<dbReference type="Pfam" id="PF20446">
    <property type="entry name" value="ABC_N"/>
    <property type="match status" value="1"/>
</dbReference>
<gene>
    <name evidence="4" type="ORF">M9Y10_043358</name>
</gene>
<feature type="domain" description="ATPase of the ABC class N-terminal" evidence="2">
    <location>
        <begin position="5"/>
        <end position="167"/>
    </location>
</feature>
<dbReference type="InterPro" id="IPR046833">
    <property type="entry name" value="ABC_N"/>
</dbReference>
<dbReference type="InterPro" id="IPR049069">
    <property type="entry name" value="MRB1590-like_C"/>
</dbReference>
<dbReference type="InterPro" id="IPR046834">
    <property type="entry name" value="ABC_ATPase_C"/>
</dbReference>
<organism evidence="4 5">
    <name type="scientific">Tritrichomonas musculus</name>
    <dbReference type="NCBI Taxonomy" id="1915356"/>
    <lineage>
        <taxon>Eukaryota</taxon>
        <taxon>Metamonada</taxon>
        <taxon>Parabasalia</taxon>
        <taxon>Tritrichomonadida</taxon>
        <taxon>Tritrichomonadidae</taxon>
        <taxon>Tritrichomonas</taxon>
    </lineage>
</organism>
<dbReference type="PANTHER" id="PTHR38149">
    <property type="entry name" value="ATPASE"/>
    <property type="match status" value="1"/>
</dbReference>
<feature type="domain" description="ATPase of the ABC class C-terminal" evidence="1">
    <location>
        <begin position="172"/>
        <end position="438"/>
    </location>
</feature>
<feature type="domain" description="MRB1590-like C-terminal" evidence="3">
    <location>
        <begin position="468"/>
        <end position="566"/>
    </location>
</feature>
<dbReference type="SUPFAM" id="SSF52540">
    <property type="entry name" value="P-loop containing nucleoside triphosphate hydrolases"/>
    <property type="match status" value="1"/>
</dbReference>
<comment type="caution">
    <text evidence="4">The sequence shown here is derived from an EMBL/GenBank/DDBJ whole genome shotgun (WGS) entry which is preliminary data.</text>
</comment>
<dbReference type="Pfam" id="PF21117">
    <property type="entry name" value="MRB1590_C"/>
    <property type="match status" value="1"/>
</dbReference>
<accession>A0ABR2JZG4</accession>
<name>A0ABR2JZG4_9EUKA</name>
<evidence type="ECO:0000313" key="4">
    <source>
        <dbReference type="EMBL" id="KAK8884250.1"/>
    </source>
</evidence>
<evidence type="ECO:0000259" key="1">
    <source>
        <dbReference type="Pfam" id="PF09818"/>
    </source>
</evidence>
<reference evidence="4 5" key="1">
    <citation type="submission" date="2024-04" db="EMBL/GenBank/DDBJ databases">
        <title>Tritrichomonas musculus Genome.</title>
        <authorList>
            <person name="Alves-Ferreira E."/>
            <person name="Grigg M."/>
            <person name="Lorenzi H."/>
            <person name="Galac M."/>
        </authorList>
    </citation>
    <scope>NUCLEOTIDE SEQUENCE [LARGE SCALE GENOMIC DNA]</scope>
    <source>
        <strain evidence="4 5">EAF2021</strain>
    </source>
</reference>
<proteinExistence type="predicted"/>
<evidence type="ECO:0000259" key="3">
    <source>
        <dbReference type="Pfam" id="PF21117"/>
    </source>
</evidence>
<dbReference type="Pfam" id="PF09818">
    <property type="entry name" value="ABC_ATPase"/>
    <property type="match status" value="1"/>
</dbReference>
<dbReference type="PANTHER" id="PTHR38149:SF1">
    <property type="entry name" value="ATPASE"/>
    <property type="match status" value="1"/>
</dbReference>
<dbReference type="EMBL" id="JAPFFF010000008">
    <property type="protein sequence ID" value="KAK8884250.1"/>
    <property type="molecule type" value="Genomic_DNA"/>
</dbReference>
<protein>
    <recommendedName>
        <fullName evidence="6">Isopentenyl-diphosphate delta-isomerase</fullName>
    </recommendedName>
</protein>
<keyword evidence="5" id="KW-1185">Reference proteome</keyword>
<evidence type="ECO:0000313" key="5">
    <source>
        <dbReference type="Proteomes" id="UP001470230"/>
    </source>
</evidence>
<dbReference type="InterPro" id="IPR027417">
    <property type="entry name" value="P-loop_NTPase"/>
</dbReference>
<evidence type="ECO:0008006" key="6">
    <source>
        <dbReference type="Google" id="ProtNLM"/>
    </source>
</evidence>